<dbReference type="InterPro" id="IPR038377">
    <property type="entry name" value="Na/Glc_symporter_sf"/>
</dbReference>
<evidence type="ECO:0000313" key="3">
    <source>
        <dbReference type="Proteomes" id="UP000031666"/>
    </source>
</evidence>
<proteinExistence type="predicted"/>
<reference evidence="2 3" key="2">
    <citation type="submission" date="2015-01" db="EMBL/GenBank/DDBJ databases">
        <authorList>
            <consortium name="NBRP consortium"/>
            <person name="Sawabe T."/>
            <person name="Meirelles P."/>
            <person name="Feng G."/>
            <person name="Sayaka M."/>
            <person name="Hattori M."/>
            <person name="Ohkuma M."/>
        </authorList>
    </citation>
    <scope>NUCLEOTIDE SEQUENCE [LARGE SCALE GENOMIC DNA]</scope>
    <source>
        <strain evidence="3">JCM 19241</strain>
    </source>
</reference>
<comment type="caution">
    <text evidence="2">The sequence shown here is derived from an EMBL/GenBank/DDBJ whole genome shotgun (WGS) entry which is preliminary data.</text>
</comment>
<keyword evidence="1" id="KW-1133">Transmembrane helix</keyword>
<feature type="transmembrane region" description="Helical" evidence="1">
    <location>
        <begin position="38"/>
        <end position="56"/>
    </location>
</feature>
<evidence type="ECO:0000256" key="1">
    <source>
        <dbReference type="SAM" id="Phobius"/>
    </source>
</evidence>
<feature type="transmembrane region" description="Helical" evidence="1">
    <location>
        <begin position="105"/>
        <end position="125"/>
    </location>
</feature>
<dbReference type="AlphaFoldDB" id="A0A0B8Q5G4"/>
<evidence type="ECO:0000313" key="2">
    <source>
        <dbReference type="EMBL" id="GAM73776.1"/>
    </source>
</evidence>
<gene>
    <name evidence="2" type="ORF">JCM19241_4972</name>
</gene>
<dbReference type="STRING" id="1481914.JCM19241_4972"/>
<dbReference type="EMBL" id="BBSC01000002">
    <property type="protein sequence ID" value="GAM73776.1"/>
    <property type="molecule type" value="Genomic_DNA"/>
</dbReference>
<keyword evidence="1" id="KW-0472">Membrane</keyword>
<feature type="transmembrane region" description="Helical" evidence="1">
    <location>
        <begin position="62"/>
        <end position="84"/>
    </location>
</feature>
<organism evidence="2 3">
    <name type="scientific">Vibrio ishigakensis</name>
    <dbReference type="NCBI Taxonomy" id="1481914"/>
    <lineage>
        <taxon>Bacteria</taxon>
        <taxon>Pseudomonadati</taxon>
        <taxon>Pseudomonadota</taxon>
        <taxon>Gammaproteobacteria</taxon>
        <taxon>Vibrionales</taxon>
        <taxon>Vibrionaceae</taxon>
        <taxon>Vibrio</taxon>
    </lineage>
</organism>
<protein>
    <submittedName>
        <fullName evidence="2">Sodium-solute symporter</fullName>
    </submittedName>
</protein>
<feature type="transmembrane region" description="Helical" evidence="1">
    <location>
        <begin position="6"/>
        <end position="31"/>
    </location>
</feature>
<keyword evidence="1" id="KW-0812">Transmembrane</keyword>
<sequence length="133" mass="14494">MSNESVLKTIASLTSIFVGIRLGSFLLGLFFKKANEKGVIVGSILSMVAVFVAHQADIAWPWYAPLGTFVFLVAGLVTSAFWGSNTPEQMDFIQKQKHLFAKPQVSHYGLLVFAVVTVATCFVIPDWLLAALS</sequence>
<name>A0A0B8Q5G4_9VIBR</name>
<accession>A0A0B8Q5G4</accession>
<dbReference type="Gene3D" id="1.20.1730.10">
    <property type="entry name" value="Sodium/glucose cotransporter"/>
    <property type="match status" value="1"/>
</dbReference>
<reference evidence="2 3" key="1">
    <citation type="submission" date="2015-01" db="EMBL/GenBank/DDBJ databases">
        <title>Vibrio sp. C94 JCM 19241 whole genome shotgun sequence.</title>
        <authorList>
            <person name="Sawabe T."/>
            <person name="Meirelles P."/>
            <person name="Feng G."/>
            <person name="Sayaka M."/>
            <person name="Hattori M."/>
            <person name="Ohkuma M."/>
        </authorList>
    </citation>
    <scope>NUCLEOTIDE SEQUENCE [LARGE SCALE GENOMIC DNA]</scope>
    <source>
        <strain evidence="3">JCM 19241</strain>
    </source>
</reference>
<dbReference type="Proteomes" id="UP000031666">
    <property type="component" value="Unassembled WGS sequence"/>
</dbReference>